<accession>A0ABN2Q2D5</accession>
<proteinExistence type="predicted"/>
<dbReference type="Gene3D" id="1.10.10.10">
    <property type="entry name" value="Winged helix-like DNA-binding domain superfamily/Winged helix DNA-binding domain"/>
    <property type="match status" value="1"/>
</dbReference>
<comment type="caution">
    <text evidence="4">The sequence shown here is derived from an EMBL/GenBank/DDBJ whole genome shotgun (WGS) entry which is preliminary data.</text>
</comment>
<evidence type="ECO:0000256" key="1">
    <source>
        <dbReference type="ARBA" id="ARBA00023015"/>
    </source>
</evidence>
<evidence type="ECO:0000259" key="3">
    <source>
        <dbReference type="SMART" id="SM01012"/>
    </source>
</evidence>
<dbReference type="Proteomes" id="UP001501116">
    <property type="component" value="Unassembled WGS sequence"/>
</dbReference>
<gene>
    <name evidence="4" type="ORF">GCM10009754_03300</name>
</gene>
<dbReference type="InterPro" id="IPR036388">
    <property type="entry name" value="WH-like_DNA-bd_sf"/>
</dbReference>
<organism evidence="4 5">
    <name type="scientific">Amycolatopsis minnesotensis</name>
    <dbReference type="NCBI Taxonomy" id="337894"/>
    <lineage>
        <taxon>Bacteria</taxon>
        <taxon>Bacillati</taxon>
        <taxon>Actinomycetota</taxon>
        <taxon>Actinomycetes</taxon>
        <taxon>Pseudonocardiales</taxon>
        <taxon>Pseudonocardiaceae</taxon>
        <taxon>Amycolatopsis</taxon>
    </lineage>
</organism>
<dbReference type="InterPro" id="IPR005561">
    <property type="entry name" value="ANTAR"/>
</dbReference>
<dbReference type="Gene3D" id="3.30.450.40">
    <property type="match status" value="1"/>
</dbReference>
<keyword evidence="1" id="KW-0805">Transcription regulation</keyword>
<keyword evidence="5" id="KW-1185">Reference proteome</keyword>
<dbReference type="InterPro" id="IPR029016">
    <property type="entry name" value="GAF-like_dom_sf"/>
</dbReference>
<dbReference type="EMBL" id="BAAANN010000001">
    <property type="protein sequence ID" value="GAA1939528.1"/>
    <property type="molecule type" value="Genomic_DNA"/>
</dbReference>
<feature type="domain" description="ANTAR" evidence="3">
    <location>
        <begin position="152"/>
        <end position="237"/>
    </location>
</feature>
<dbReference type="SMART" id="SM01012">
    <property type="entry name" value="ANTAR"/>
    <property type="match status" value="1"/>
</dbReference>
<sequence>MSLIQSGNPEESRLAQLWVPMSEHARKQGRTVSVELVCDTAAIALEVAGVGLLAGSDGNGRMELRYSTTSLCTRLADIENTVGEGPMIEASRSLAPVLVSDLDNVAAARRWPLYTALAVEEGARAFFAFPLVVGAVRVGVLTLCRREPVALDVAELTDALVFGEIALMLILDEHAGLSNGDGEQPGNTFTLSDPQVHQAAGMVAAQLDLSLDDAYARLRARAFVDRRPLSEVAAEVVARLLRFDIDLGAS</sequence>
<dbReference type="Pfam" id="PF03861">
    <property type="entry name" value="ANTAR"/>
    <property type="match status" value="1"/>
</dbReference>
<keyword evidence="2" id="KW-0804">Transcription</keyword>
<reference evidence="4 5" key="1">
    <citation type="journal article" date="2019" name="Int. J. Syst. Evol. Microbiol.">
        <title>The Global Catalogue of Microorganisms (GCM) 10K type strain sequencing project: providing services to taxonomists for standard genome sequencing and annotation.</title>
        <authorList>
            <consortium name="The Broad Institute Genomics Platform"/>
            <consortium name="The Broad Institute Genome Sequencing Center for Infectious Disease"/>
            <person name="Wu L."/>
            <person name="Ma J."/>
        </authorList>
    </citation>
    <scope>NUCLEOTIDE SEQUENCE [LARGE SCALE GENOMIC DNA]</scope>
    <source>
        <strain evidence="4 5">JCM 14545</strain>
    </source>
</reference>
<evidence type="ECO:0000256" key="2">
    <source>
        <dbReference type="ARBA" id="ARBA00023163"/>
    </source>
</evidence>
<evidence type="ECO:0000313" key="4">
    <source>
        <dbReference type="EMBL" id="GAA1939528.1"/>
    </source>
</evidence>
<evidence type="ECO:0000313" key="5">
    <source>
        <dbReference type="Proteomes" id="UP001501116"/>
    </source>
</evidence>
<protein>
    <submittedName>
        <fullName evidence="4">ANTAR domain-containing protein</fullName>
    </submittedName>
</protein>
<dbReference type="SUPFAM" id="SSF55781">
    <property type="entry name" value="GAF domain-like"/>
    <property type="match status" value="1"/>
</dbReference>
<name>A0ABN2Q2D5_9PSEU</name>